<organism evidence="1">
    <name type="scientific">Arion vulgaris</name>
    <dbReference type="NCBI Taxonomy" id="1028688"/>
    <lineage>
        <taxon>Eukaryota</taxon>
        <taxon>Metazoa</taxon>
        <taxon>Spiralia</taxon>
        <taxon>Lophotrochozoa</taxon>
        <taxon>Mollusca</taxon>
        <taxon>Gastropoda</taxon>
        <taxon>Heterobranchia</taxon>
        <taxon>Euthyneura</taxon>
        <taxon>Panpulmonata</taxon>
        <taxon>Eupulmonata</taxon>
        <taxon>Stylommatophora</taxon>
        <taxon>Helicina</taxon>
        <taxon>Arionoidea</taxon>
        <taxon>Arionidae</taxon>
        <taxon>Arion</taxon>
    </lineage>
</organism>
<name>A0A0B7ALX7_9EUPU</name>
<accession>A0A0B7ALX7</accession>
<dbReference type="AlphaFoldDB" id="A0A0B7ALX7"/>
<dbReference type="EMBL" id="HACG01035169">
    <property type="protein sequence ID" value="CEK82034.1"/>
    <property type="molecule type" value="Transcribed_RNA"/>
</dbReference>
<evidence type="ECO:0000313" key="1">
    <source>
        <dbReference type="EMBL" id="CEK82034.1"/>
    </source>
</evidence>
<reference evidence="1" key="1">
    <citation type="submission" date="2014-12" db="EMBL/GenBank/DDBJ databases">
        <title>Insight into the proteome of Arion vulgaris.</title>
        <authorList>
            <person name="Aradska J."/>
            <person name="Bulat T."/>
            <person name="Smidak R."/>
            <person name="Sarate P."/>
            <person name="Gangsoo J."/>
            <person name="Sialana F."/>
            <person name="Bilban M."/>
            <person name="Lubec G."/>
        </authorList>
    </citation>
    <scope>NUCLEOTIDE SEQUENCE</scope>
    <source>
        <tissue evidence="1">Skin</tissue>
    </source>
</reference>
<proteinExistence type="predicted"/>
<feature type="non-terminal residue" evidence="1">
    <location>
        <position position="1"/>
    </location>
</feature>
<sequence length="61" mass="7122">TGHTFIQTDKCKIFINREKAYFKVPHLELNCCIVSDMIGYREDIRANSCHEEHFDPAPILI</sequence>
<gene>
    <name evidence="1" type="primary">ORF129287</name>
</gene>
<protein>
    <submittedName>
        <fullName evidence="1">Uncharacterized protein</fullName>
    </submittedName>
</protein>